<dbReference type="GO" id="GO:0016020">
    <property type="term" value="C:membrane"/>
    <property type="evidence" value="ECO:0007669"/>
    <property type="project" value="UniProtKB-SubCell"/>
</dbReference>
<evidence type="ECO:0000256" key="7">
    <source>
        <dbReference type="RuleBase" id="RU079119"/>
    </source>
</evidence>
<keyword evidence="5 7" id="KW-0472">Membrane</keyword>
<evidence type="ECO:0000256" key="5">
    <source>
        <dbReference type="ARBA" id="ARBA00023136"/>
    </source>
</evidence>
<keyword evidence="2 7" id="KW-0808">Transferase</keyword>
<dbReference type="InterPro" id="IPR039859">
    <property type="entry name" value="PFA4/ZDH16/20/ERF2-like"/>
</dbReference>
<feature type="transmembrane region" description="Helical" evidence="7">
    <location>
        <begin position="140"/>
        <end position="164"/>
    </location>
</feature>
<reference evidence="10" key="1">
    <citation type="submission" date="2021-01" db="EMBL/GenBank/DDBJ databases">
        <authorList>
            <person name="Corre E."/>
            <person name="Pelletier E."/>
            <person name="Niang G."/>
            <person name="Scheremetjew M."/>
            <person name="Finn R."/>
            <person name="Kale V."/>
            <person name="Holt S."/>
            <person name="Cochrane G."/>
            <person name="Meng A."/>
            <person name="Brown T."/>
            <person name="Cohen L."/>
        </authorList>
    </citation>
    <scope>NUCLEOTIDE SEQUENCE</scope>
    <source>
        <strain evidence="10">CCMP3346</strain>
    </source>
</reference>
<dbReference type="AlphaFoldDB" id="A0A7S1JRC7"/>
<evidence type="ECO:0000256" key="6">
    <source>
        <dbReference type="ARBA" id="ARBA00023315"/>
    </source>
</evidence>
<keyword evidence="6 7" id="KW-0012">Acyltransferase</keyword>
<protein>
    <recommendedName>
        <fullName evidence="7">Palmitoyltransferase</fullName>
        <ecNumber evidence="7">2.3.1.225</ecNumber>
    </recommendedName>
</protein>
<evidence type="ECO:0000313" key="10">
    <source>
        <dbReference type="EMBL" id="CAD9051001.1"/>
    </source>
</evidence>
<comment type="catalytic activity">
    <reaction evidence="7">
        <text>L-cysteinyl-[protein] + hexadecanoyl-CoA = S-hexadecanoyl-L-cysteinyl-[protein] + CoA</text>
        <dbReference type="Rhea" id="RHEA:36683"/>
        <dbReference type="Rhea" id="RHEA-COMP:10131"/>
        <dbReference type="Rhea" id="RHEA-COMP:11032"/>
        <dbReference type="ChEBI" id="CHEBI:29950"/>
        <dbReference type="ChEBI" id="CHEBI:57287"/>
        <dbReference type="ChEBI" id="CHEBI:57379"/>
        <dbReference type="ChEBI" id="CHEBI:74151"/>
        <dbReference type="EC" id="2.3.1.225"/>
    </reaction>
</comment>
<keyword evidence="4 7" id="KW-1133">Transmembrane helix</keyword>
<evidence type="ECO:0000256" key="8">
    <source>
        <dbReference type="SAM" id="MobiDB-lite"/>
    </source>
</evidence>
<comment type="subcellular location">
    <subcellularLocation>
        <location evidence="1">Membrane</location>
        <topology evidence="1">Multi-pass membrane protein</topology>
    </subcellularLocation>
</comment>
<dbReference type="PANTHER" id="PTHR12246">
    <property type="entry name" value="PALMITOYLTRANSFERASE ZDHHC16"/>
    <property type="match status" value="1"/>
</dbReference>
<gene>
    <name evidence="10" type="ORF">VBRA1451_LOCUS6063</name>
</gene>
<evidence type="ECO:0000256" key="1">
    <source>
        <dbReference type="ARBA" id="ARBA00004141"/>
    </source>
</evidence>
<dbReference type="PROSITE" id="PS50216">
    <property type="entry name" value="DHHC"/>
    <property type="match status" value="1"/>
</dbReference>
<evidence type="ECO:0000256" key="3">
    <source>
        <dbReference type="ARBA" id="ARBA00022692"/>
    </source>
</evidence>
<feature type="compositionally biased region" description="Low complexity" evidence="8">
    <location>
        <begin position="328"/>
        <end position="346"/>
    </location>
</feature>
<keyword evidence="3 7" id="KW-0812">Transmembrane</keyword>
<name>A0A7S1JRC7_9ALVE</name>
<comment type="similarity">
    <text evidence="7">Belongs to the DHHC palmitoyltransferase family.</text>
</comment>
<dbReference type="Pfam" id="PF01529">
    <property type="entry name" value="DHHC"/>
    <property type="match status" value="1"/>
</dbReference>
<dbReference type="GO" id="GO:0019706">
    <property type="term" value="F:protein-cysteine S-palmitoyltransferase activity"/>
    <property type="evidence" value="ECO:0007669"/>
    <property type="project" value="UniProtKB-EC"/>
</dbReference>
<accession>A0A7S1JRC7</accession>
<comment type="domain">
    <text evidence="7">The DHHC domain is required for palmitoyltransferase activity.</text>
</comment>
<evidence type="ECO:0000259" key="9">
    <source>
        <dbReference type="Pfam" id="PF01529"/>
    </source>
</evidence>
<feature type="domain" description="Palmitoyltransferase DHHC" evidence="9">
    <location>
        <begin position="94"/>
        <end position="247"/>
    </location>
</feature>
<dbReference type="InterPro" id="IPR001594">
    <property type="entry name" value="Palmitoyltrfase_DHHC"/>
</dbReference>
<evidence type="ECO:0000256" key="2">
    <source>
        <dbReference type="ARBA" id="ARBA00022679"/>
    </source>
</evidence>
<feature type="transmembrane region" description="Helical" evidence="7">
    <location>
        <begin position="20"/>
        <end position="41"/>
    </location>
</feature>
<feature type="transmembrane region" description="Helical" evidence="7">
    <location>
        <begin position="206"/>
        <end position="228"/>
    </location>
</feature>
<dbReference type="EC" id="2.3.1.225" evidence="7"/>
<organism evidence="10">
    <name type="scientific">Vitrella brassicaformis</name>
    <dbReference type="NCBI Taxonomy" id="1169539"/>
    <lineage>
        <taxon>Eukaryota</taxon>
        <taxon>Sar</taxon>
        <taxon>Alveolata</taxon>
        <taxon>Colpodellida</taxon>
        <taxon>Vitrellaceae</taxon>
        <taxon>Vitrella</taxon>
    </lineage>
</organism>
<evidence type="ECO:0000256" key="4">
    <source>
        <dbReference type="ARBA" id="ARBA00022989"/>
    </source>
</evidence>
<feature type="compositionally biased region" description="Basic residues" evidence="8">
    <location>
        <begin position="351"/>
        <end position="361"/>
    </location>
</feature>
<feature type="region of interest" description="Disordered" evidence="8">
    <location>
        <begin position="328"/>
        <end position="370"/>
    </location>
</feature>
<proteinExistence type="inferred from homology"/>
<sequence length="409" mass="46450">MGERGVWLVPDPCGLFCSSVAWFLIFFADYVTCVGIVWPWLEQTRLLHIAVLNFWAGMAIVSQLVCMLTDPGAIAKPTPDSENKELESQDNSGMRRCLKCGGIKPFRAHHCSVCQRCIMLMDHHCPWVNNCVGMYNQKHFLLFLLYVLFMSIHVMILLIARVVSCASFDYTHKRDYWRARRRNPSPFQSPSVIDGMFSQCEVAPAFLLLYVIVFFEAIVFGLFTLVMFCDQLSAVFSNATGIDQLQNTAGPQRSTCEALRQVFGTPLSIYWFLPTAVHFSFKKGGEDEREMIPWMSDVPWEQLETPPKEFFRSRSPLLACRHHDHSCPSSHLHPPSSPTSHPAAAADHSHAHTHTHGRQHHGNASCGHGHGWRGARRVLRMVVRTVGWPCYRTKRKERHPHLAPTAVKA</sequence>
<feature type="transmembrane region" description="Helical" evidence="7">
    <location>
        <begin position="46"/>
        <end position="65"/>
    </location>
</feature>
<dbReference type="EMBL" id="HBGB01010652">
    <property type="protein sequence ID" value="CAD9051001.1"/>
    <property type="molecule type" value="Transcribed_RNA"/>
</dbReference>